<name>A0A0F4QR65_9GAMM</name>
<dbReference type="EMBL" id="JXYA01000016">
    <property type="protein sequence ID" value="KJZ10186.1"/>
    <property type="molecule type" value="Genomic_DNA"/>
</dbReference>
<protein>
    <submittedName>
        <fullName evidence="2">Uncharacterized protein</fullName>
    </submittedName>
</protein>
<dbReference type="OrthoDB" id="9922651at2"/>
<keyword evidence="1" id="KW-1133">Transmembrane helix</keyword>
<evidence type="ECO:0000313" key="2">
    <source>
        <dbReference type="EMBL" id="KJZ10186.1"/>
    </source>
</evidence>
<dbReference type="PATRIC" id="fig|43658.5.peg.1707"/>
<evidence type="ECO:0000256" key="1">
    <source>
        <dbReference type="SAM" id="Phobius"/>
    </source>
</evidence>
<dbReference type="RefSeq" id="WP_046004461.1">
    <property type="nucleotide sequence ID" value="NZ_JXYA01000016.1"/>
</dbReference>
<feature type="transmembrane region" description="Helical" evidence="1">
    <location>
        <begin position="6"/>
        <end position="23"/>
    </location>
</feature>
<dbReference type="AlphaFoldDB" id="A0A0F4QR65"/>
<proteinExistence type="predicted"/>
<feature type="transmembrane region" description="Helical" evidence="1">
    <location>
        <begin position="83"/>
        <end position="103"/>
    </location>
</feature>
<organism evidence="2 3">
    <name type="scientific">Pseudoalteromonas rubra</name>
    <dbReference type="NCBI Taxonomy" id="43658"/>
    <lineage>
        <taxon>Bacteria</taxon>
        <taxon>Pseudomonadati</taxon>
        <taxon>Pseudomonadota</taxon>
        <taxon>Gammaproteobacteria</taxon>
        <taxon>Alteromonadales</taxon>
        <taxon>Pseudoalteromonadaceae</taxon>
        <taxon>Pseudoalteromonas</taxon>
    </lineage>
</organism>
<accession>A0A0F4QR65</accession>
<keyword evidence="3" id="KW-1185">Reference proteome</keyword>
<reference evidence="2 3" key="1">
    <citation type="journal article" date="2015" name="BMC Genomics">
        <title>Genome mining reveals unlocked bioactive potential of marine Gram-negative bacteria.</title>
        <authorList>
            <person name="Machado H."/>
            <person name="Sonnenschein E.C."/>
            <person name="Melchiorsen J."/>
            <person name="Gram L."/>
        </authorList>
    </citation>
    <scope>NUCLEOTIDE SEQUENCE [LARGE SCALE GENOMIC DNA]</scope>
    <source>
        <strain evidence="2 3">S2471</strain>
    </source>
</reference>
<gene>
    <name evidence="2" type="ORF">TW77_08130</name>
</gene>
<keyword evidence="1" id="KW-0812">Transmembrane</keyword>
<keyword evidence="1" id="KW-0472">Membrane</keyword>
<dbReference type="Proteomes" id="UP000033452">
    <property type="component" value="Unassembled WGS sequence"/>
</dbReference>
<comment type="caution">
    <text evidence="2">The sequence shown here is derived from an EMBL/GenBank/DDBJ whole genome shotgun (WGS) entry which is preliminary data.</text>
</comment>
<sequence>MWMLIFLSLAYMVIAGLIVLVGYKKSENISLKNKMSLRSGLLACFFSPAFIWVFPFSFPAPAIIAMALSVVSLFTTEPSRLMIGTLAFAFVPFLLFWLVYFGVYKLILRLRG</sequence>
<evidence type="ECO:0000313" key="3">
    <source>
        <dbReference type="Proteomes" id="UP000033452"/>
    </source>
</evidence>